<dbReference type="PANTHER" id="PTHR11452:SF75">
    <property type="entry name" value="ALPHA-GALACTOSIDASE MEL1"/>
    <property type="match status" value="1"/>
</dbReference>
<dbReference type="Pfam" id="PF16499">
    <property type="entry name" value="Melibiase_2"/>
    <property type="match status" value="1"/>
</dbReference>
<dbReference type="InterPro" id="IPR000111">
    <property type="entry name" value="Glyco_hydro_27/36_CS"/>
</dbReference>
<evidence type="ECO:0000256" key="6">
    <source>
        <dbReference type="ARBA" id="ARBA00023295"/>
    </source>
</evidence>
<keyword evidence="10" id="KW-1185">Reference proteome</keyword>
<dbReference type="Gene3D" id="3.20.20.70">
    <property type="entry name" value="Aldolase class I"/>
    <property type="match status" value="1"/>
</dbReference>
<dbReference type="Proteomes" id="UP000730481">
    <property type="component" value="Unassembled WGS sequence"/>
</dbReference>
<dbReference type="InterPro" id="IPR013785">
    <property type="entry name" value="Aldolase_TIM"/>
</dbReference>
<evidence type="ECO:0000256" key="8">
    <source>
        <dbReference type="SAM" id="SignalP"/>
    </source>
</evidence>
<dbReference type="EC" id="3.2.1.22" evidence="4 7"/>
<evidence type="ECO:0000313" key="10">
    <source>
        <dbReference type="Proteomes" id="UP000730481"/>
    </source>
</evidence>
<sequence>MRSTFVSFLARVALAAKPLAQKPQMGWNSWNSFKLNVSDELIRSTADAFVDTGLAKLGYEYVLIDDGWQGDKRDGVGKLAANHTRFPDGIPATASYVHAKGLKLGI</sequence>
<keyword evidence="8" id="KW-0732">Signal</keyword>
<dbReference type="GO" id="GO:0004557">
    <property type="term" value="F:alpha-galactosidase activity"/>
    <property type="evidence" value="ECO:0007669"/>
    <property type="project" value="UniProtKB-EC"/>
</dbReference>
<dbReference type="EMBL" id="PVQB02000953">
    <property type="protein sequence ID" value="KAF4332880.1"/>
    <property type="molecule type" value="Genomic_DNA"/>
</dbReference>
<comment type="caution">
    <text evidence="9">The sequence shown here is derived from an EMBL/GenBank/DDBJ whole genome shotgun (WGS) entry which is preliminary data.</text>
</comment>
<keyword evidence="5 7" id="KW-0378">Hydrolase</keyword>
<comment type="function">
    <text evidence="2">Hydrolyzes a variety of simple alpha-D-galactoside as well as more complex molecules such as oligosaccharides and polysaccharides.</text>
</comment>
<evidence type="ECO:0000256" key="3">
    <source>
        <dbReference type="ARBA" id="ARBA00009743"/>
    </source>
</evidence>
<feature type="chain" id="PRO_5040333515" description="Alpha-galactosidase" evidence="8">
    <location>
        <begin position="16"/>
        <end position="106"/>
    </location>
</feature>
<protein>
    <recommendedName>
        <fullName evidence="4 7">Alpha-galactosidase</fullName>
        <ecNumber evidence="4 7">3.2.1.22</ecNumber>
    </recommendedName>
    <alternativeName>
        <fullName evidence="7">Melibiase</fullName>
    </alternativeName>
</protein>
<dbReference type="SUPFAM" id="SSF51445">
    <property type="entry name" value="(Trans)glycosidases"/>
    <property type="match status" value="1"/>
</dbReference>
<evidence type="ECO:0000256" key="2">
    <source>
        <dbReference type="ARBA" id="ARBA00003969"/>
    </source>
</evidence>
<keyword evidence="6 7" id="KW-0326">Glycosidase</keyword>
<evidence type="ECO:0000256" key="1">
    <source>
        <dbReference type="ARBA" id="ARBA00001255"/>
    </source>
</evidence>
<evidence type="ECO:0000256" key="5">
    <source>
        <dbReference type="ARBA" id="ARBA00022801"/>
    </source>
</evidence>
<feature type="signal peptide" evidence="8">
    <location>
        <begin position="1"/>
        <end position="15"/>
    </location>
</feature>
<dbReference type="PRINTS" id="PR00740">
    <property type="entry name" value="GLHYDRLASE27"/>
</dbReference>
<dbReference type="PROSITE" id="PS00512">
    <property type="entry name" value="ALPHA_GALACTOSIDASE"/>
    <property type="match status" value="1"/>
</dbReference>
<comment type="catalytic activity">
    <reaction evidence="1 7">
        <text>Hydrolysis of terminal, non-reducing alpha-D-galactose residues in alpha-D-galactosides, including galactose oligosaccharides, galactomannans and galactolipids.</text>
        <dbReference type="EC" id="3.2.1.22"/>
    </reaction>
</comment>
<organism evidence="9 10">
    <name type="scientific">Fusarium beomiforme</name>
    <dbReference type="NCBI Taxonomy" id="44412"/>
    <lineage>
        <taxon>Eukaryota</taxon>
        <taxon>Fungi</taxon>
        <taxon>Dikarya</taxon>
        <taxon>Ascomycota</taxon>
        <taxon>Pezizomycotina</taxon>
        <taxon>Sordariomycetes</taxon>
        <taxon>Hypocreomycetidae</taxon>
        <taxon>Hypocreales</taxon>
        <taxon>Nectriaceae</taxon>
        <taxon>Fusarium</taxon>
        <taxon>Fusarium burgessii species complex</taxon>
    </lineage>
</organism>
<evidence type="ECO:0000313" key="9">
    <source>
        <dbReference type="EMBL" id="KAF4332880.1"/>
    </source>
</evidence>
<proteinExistence type="inferred from homology"/>
<dbReference type="PANTHER" id="PTHR11452">
    <property type="entry name" value="ALPHA-GALACTOSIDASE/ALPHA-N-ACETYLGALACTOSAMINIDASE"/>
    <property type="match status" value="1"/>
</dbReference>
<dbReference type="InterPro" id="IPR017853">
    <property type="entry name" value="GH"/>
</dbReference>
<keyword evidence="7" id="KW-1015">Disulfide bond</keyword>
<dbReference type="OrthoDB" id="5795902at2759"/>
<reference evidence="9" key="2">
    <citation type="submission" date="2020-02" db="EMBL/GenBank/DDBJ databases">
        <title>Identification and distribution of gene clusters putatively required for synthesis of sphingolipid metabolism inhibitors in phylogenetically diverse species of the filamentous fungus Fusarium.</title>
        <authorList>
            <person name="Kim H.-S."/>
            <person name="Busman M."/>
            <person name="Brown D.W."/>
            <person name="Divon H."/>
            <person name="Uhlig S."/>
            <person name="Proctor R.H."/>
        </authorList>
    </citation>
    <scope>NUCLEOTIDE SEQUENCE</scope>
    <source>
        <strain evidence="9">NRRL 25174</strain>
    </source>
</reference>
<accession>A0A9P5A5X7</accession>
<evidence type="ECO:0000256" key="4">
    <source>
        <dbReference type="ARBA" id="ARBA00012755"/>
    </source>
</evidence>
<reference evidence="9" key="1">
    <citation type="journal article" date="2017" name="Mycologia">
        <title>Fusarium algeriense, sp. nov., a novel toxigenic crown rot pathogen of durum wheat from Algeria is nested in the Fusarium burgessii species complex.</title>
        <authorList>
            <person name="Laraba I."/>
            <person name="Keddad A."/>
            <person name="Boureghda H."/>
            <person name="Abdallah N."/>
            <person name="Vaughan M.M."/>
            <person name="Proctor R.H."/>
            <person name="Busman M."/>
            <person name="O'Donnell K."/>
        </authorList>
    </citation>
    <scope>NUCLEOTIDE SEQUENCE</scope>
    <source>
        <strain evidence="9">NRRL 25174</strain>
    </source>
</reference>
<evidence type="ECO:0000256" key="7">
    <source>
        <dbReference type="RuleBase" id="RU361168"/>
    </source>
</evidence>
<dbReference type="GO" id="GO:0005975">
    <property type="term" value="P:carbohydrate metabolic process"/>
    <property type="evidence" value="ECO:0007669"/>
    <property type="project" value="InterPro"/>
</dbReference>
<comment type="similarity">
    <text evidence="3 7">Belongs to the glycosyl hydrolase 27 family.</text>
</comment>
<name>A0A9P5A5X7_9HYPO</name>
<gene>
    <name evidence="9" type="ORF">FBEOM_13306</name>
</gene>
<dbReference type="InterPro" id="IPR002241">
    <property type="entry name" value="Glyco_hydro_27"/>
</dbReference>
<dbReference type="AlphaFoldDB" id="A0A9P5A5X7"/>